<reference evidence="3 4" key="1">
    <citation type="journal article" date="2024" name="IMA Fungus">
        <title>Apiospora arundinis, a panoply of carbohydrate-active enzymes and secondary metabolites.</title>
        <authorList>
            <person name="Sorensen T."/>
            <person name="Petersen C."/>
            <person name="Muurmann A.T."/>
            <person name="Christiansen J.V."/>
            <person name="Brundto M.L."/>
            <person name="Overgaard C.K."/>
            <person name="Boysen A.T."/>
            <person name="Wollenberg R.D."/>
            <person name="Larsen T.O."/>
            <person name="Sorensen J.L."/>
            <person name="Nielsen K.L."/>
            <person name="Sondergaard T.E."/>
        </authorList>
    </citation>
    <scope>NUCLEOTIDE SEQUENCE [LARGE SCALE GENOMIC DNA]</scope>
    <source>
        <strain evidence="3 4">AAU 773</strain>
    </source>
</reference>
<evidence type="ECO:0000313" key="3">
    <source>
        <dbReference type="EMBL" id="KAK8863148.1"/>
    </source>
</evidence>
<protein>
    <recommendedName>
        <fullName evidence="2">Ecp2 effector protein-like domain-containing protein</fullName>
    </recommendedName>
</protein>
<name>A0ABR2IHU5_9PEZI</name>
<comment type="caution">
    <text evidence="3">The sequence shown here is derived from an EMBL/GenBank/DDBJ whole genome shotgun (WGS) entry which is preliminary data.</text>
</comment>
<evidence type="ECO:0000313" key="4">
    <source>
        <dbReference type="Proteomes" id="UP001390339"/>
    </source>
</evidence>
<keyword evidence="1" id="KW-0732">Signal</keyword>
<feature type="chain" id="PRO_5045280332" description="Ecp2 effector protein-like domain-containing protein" evidence="1">
    <location>
        <begin position="21"/>
        <end position="223"/>
    </location>
</feature>
<evidence type="ECO:0000256" key="1">
    <source>
        <dbReference type="SAM" id="SignalP"/>
    </source>
</evidence>
<sequence length="223" mass="24338">MKHFAFVLFSILAAIVLSVGRSINFIPTNSSVGFFDHPTLSDSGFGDVAQGPANVDDTVSWEPSPVAAGSPKMDGTVVWKPSSSSATLCNEAEWLYRDQSTMTIKEVDCHKIIDRYKTTYGFWEVKKYKNCDTDCGDIAVHGTCSMCIARRDGKDDAAYVGNYDAVRFMEKVLNVSQSPLYVARTRGISVCPGAGTVDAAICFKVYPTGGSKYDMTDVDIVFE</sequence>
<evidence type="ECO:0000259" key="2">
    <source>
        <dbReference type="Pfam" id="PF14856"/>
    </source>
</evidence>
<dbReference type="Proteomes" id="UP001390339">
    <property type="component" value="Unassembled WGS sequence"/>
</dbReference>
<proteinExistence type="predicted"/>
<dbReference type="Pfam" id="PF14856">
    <property type="entry name" value="Hce2"/>
    <property type="match status" value="1"/>
</dbReference>
<feature type="domain" description="Ecp2 effector protein-like" evidence="2">
    <location>
        <begin position="89"/>
        <end position="177"/>
    </location>
</feature>
<organism evidence="3 4">
    <name type="scientific">Apiospora arundinis</name>
    <dbReference type="NCBI Taxonomy" id="335852"/>
    <lineage>
        <taxon>Eukaryota</taxon>
        <taxon>Fungi</taxon>
        <taxon>Dikarya</taxon>
        <taxon>Ascomycota</taxon>
        <taxon>Pezizomycotina</taxon>
        <taxon>Sordariomycetes</taxon>
        <taxon>Xylariomycetidae</taxon>
        <taxon>Amphisphaeriales</taxon>
        <taxon>Apiosporaceae</taxon>
        <taxon>Apiospora</taxon>
    </lineage>
</organism>
<dbReference type="InterPro" id="IPR029226">
    <property type="entry name" value="Ecp2-like"/>
</dbReference>
<accession>A0ABR2IHU5</accession>
<dbReference type="EMBL" id="JAPCWZ010000005">
    <property type="protein sequence ID" value="KAK8863148.1"/>
    <property type="molecule type" value="Genomic_DNA"/>
</dbReference>
<gene>
    <name evidence="3" type="ORF">PGQ11_009383</name>
</gene>
<keyword evidence="4" id="KW-1185">Reference proteome</keyword>
<feature type="signal peptide" evidence="1">
    <location>
        <begin position="1"/>
        <end position="20"/>
    </location>
</feature>